<feature type="transmembrane region" description="Helical" evidence="1">
    <location>
        <begin position="134"/>
        <end position="156"/>
    </location>
</feature>
<keyword evidence="3" id="KW-1185">Reference proteome</keyword>
<evidence type="ECO:0000313" key="3">
    <source>
        <dbReference type="Proteomes" id="UP000076761"/>
    </source>
</evidence>
<name>A0A165VRF8_9AGAM</name>
<evidence type="ECO:0000256" key="1">
    <source>
        <dbReference type="SAM" id="Phobius"/>
    </source>
</evidence>
<organism evidence="2 3">
    <name type="scientific">Neolentinus lepideus HHB14362 ss-1</name>
    <dbReference type="NCBI Taxonomy" id="1314782"/>
    <lineage>
        <taxon>Eukaryota</taxon>
        <taxon>Fungi</taxon>
        <taxon>Dikarya</taxon>
        <taxon>Basidiomycota</taxon>
        <taxon>Agaricomycotina</taxon>
        <taxon>Agaricomycetes</taxon>
        <taxon>Gloeophyllales</taxon>
        <taxon>Gloeophyllaceae</taxon>
        <taxon>Neolentinus</taxon>
    </lineage>
</organism>
<dbReference type="EMBL" id="KV425552">
    <property type="protein sequence ID" value="KZT30074.1"/>
    <property type="molecule type" value="Genomic_DNA"/>
</dbReference>
<gene>
    <name evidence="2" type="ORF">NEOLEDRAFT_306479</name>
</gene>
<accession>A0A165VRF8</accession>
<protein>
    <submittedName>
        <fullName evidence="2">Uncharacterized protein</fullName>
    </submittedName>
</protein>
<keyword evidence="1" id="KW-0812">Transmembrane</keyword>
<keyword evidence="1" id="KW-0472">Membrane</keyword>
<feature type="transmembrane region" description="Helical" evidence="1">
    <location>
        <begin position="177"/>
        <end position="196"/>
    </location>
</feature>
<feature type="transmembrane region" description="Helical" evidence="1">
    <location>
        <begin position="54"/>
        <end position="75"/>
    </location>
</feature>
<proteinExistence type="predicted"/>
<dbReference type="InParanoid" id="A0A165VRF8"/>
<dbReference type="OrthoDB" id="3267785at2759"/>
<keyword evidence="1" id="KW-1133">Transmembrane helix</keyword>
<evidence type="ECO:0000313" key="2">
    <source>
        <dbReference type="EMBL" id="KZT30074.1"/>
    </source>
</evidence>
<reference evidence="2 3" key="1">
    <citation type="journal article" date="2016" name="Mol. Biol. Evol.">
        <title>Comparative Genomics of Early-Diverging Mushroom-Forming Fungi Provides Insights into the Origins of Lignocellulose Decay Capabilities.</title>
        <authorList>
            <person name="Nagy L.G."/>
            <person name="Riley R."/>
            <person name="Tritt A."/>
            <person name="Adam C."/>
            <person name="Daum C."/>
            <person name="Floudas D."/>
            <person name="Sun H."/>
            <person name="Yadav J.S."/>
            <person name="Pangilinan J."/>
            <person name="Larsson K.H."/>
            <person name="Matsuura K."/>
            <person name="Barry K."/>
            <person name="Labutti K."/>
            <person name="Kuo R."/>
            <person name="Ohm R.A."/>
            <person name="Bhattacharya S.S."/>
            <person name="Shirouzu T."/>
            <person name="Yoshinaga Y."/>
            <person name="Martin F.M."/>
            <person name="Grigoriev I.V."/>
            <person name="Hibbett D.S."/>
        </authorList>
    </citation>
    <scope>NUCLEOTIDE SEQUENCE [LARGE SCALE GENOMIC DNA]</scope>
    <source>
        <strain evidence="2 3">HHB14362 ss-1</strain>
    </source>
</reference>
<dbReference type="Proteomes" id="UP000076761">
    <property type="component" value="Unassembled WGS sequence"/>
</dbReference>
<sequence length="219" mass="25084">MDTKSAPEYLITNQPMTPAGLNLYTSPTLNPKNGHHSYFSPHHQPHMRHANKRWLLVPALLAILSLIMVACVALAQSDSTLSGLLFGYDDLGEELVKRATGDNAGSNNGTFVNRKCMFNPYTLGRRSPHTCLDYLIIVFVGLFLVVLASIMLSFWCCRGTHRSHVTCNILRRPRFRLLRESVVLPMLSLRLLWWPWLLGMHWLRTLCRRCRKRLIPSFI</sequence>
<dbReference type="AlphaFoldDB" id="A0A165VRF8"/>